<feature type="signal peptide" evidence="1">
    <location>
        <begin position="1"/>
        <end position="26"/>
    </location>
</feature>
<dbReference type="OrthoDB" id="2835886at2"/>
<accession>A0A4Z0R4X5</accession>
<gene>
    <name evidence="2" type="ORF">E4K67_12145</name>
</gene>
<keyword evidence="1" id="KW-0732">Signal</keyword>
<dbReference type="EMBL" id="SPQQ01000004">
    <property type="protein sequence ID" value="TGE37499.1"/>
    <property type="molecule type" value="Genomic_DNA"/>
</dbReference>
<dbReference type="AlphaFoldDB" id="A0A4Z0R4X5"/>
<evidence type="ECO:0000256" key="1">
    <source>
        <dbReference type="SAM" id="SignalP"/>
    </source>
</evidence>
<dbReference type="Proteomes" id="UP000298460">
    <property type="component" value="Unassembled WGS sequence"/>
</dbReference>
<keyword evidence="3" id="KW-1185">Reference proteome</keyword>
<feature type="chain" id="PRO_5021360421" evidence="1">
    <location>
        <begin position="27"/>
        <end position="260"/>
    </location>
</feature>
<evidence type="ECO:0000313" key="2">
    <source>
        <dbReference type="EMBL" id="TGE37499.1"/>
    </source>
</evidence>
<name>A0A4Z0R4X5_9FIRM</name>
<organism evidence="2 3">
    <name type="scientific">Desulfosporosinus fructosivorans</name>
    <dbReference type="NCBI Taxonomy" id="2018669"/>
    <lineage>
        <taxon>Bacteria</taxon>
        <taxon>Bacillati</taxon>
        <taxon>Bacillota</taxon>
        <taxon>Clostridia</taxon>
        <taxon>Eubacteriales</taxon>
        <taxon>Desulfitobacteriaceae</taxon>
        <taxon>Desulfosporosinus</taxon>
    </lineage>
</organism>
<sequence>MQKKKKFLSLILAIATVIALGVPALAQSPIITSKGALSSSEIIQLKKNFSSENVPVDTQRMLIEKLNSGQLINSMDSKFTALIPEGALNVSENQPVKKFVFPDGSYIKNSMKVTKKISIIPENRAQLIEAIGNTQEVDTLLATESSANGIVSPMVLPPKTFMGVYMQKESGNVSASFYTNFVEKDAQASYIIKSYTSSVAVTGGTYTKDPIDYTTNQYQDGSTPAQAQLDFTVTLIGGSAMSDYHLVFNVRDYSYWGSLI</sequence>
<reference evidence="2 3" key="1">
    <citation type="submission" date="2019-03" db="EMBL/GenBank/DDBJ databases">
        <title>Draft Genome Sequence of Desulfosporosinus fructosivorans Strain 63.6F, Isolated from Marine Sediment in the Baltic Sea.</title>
        <authorList>
            <person name="Hausmann B."/>
            <person name="Vandieken V."/>
            <person name="Pjevac P."/>
            <person name="Schreck K."/>
            <person name="Herbold C.W."/>
            <person name="Loy A."/>
        </authorList>
    </citation>
    <scope>NUCLEOTIDE SEQUENCE [LARGE SCALE GENOMIC DNA]</scope>
    <source>
        <strain evidence="2 3">63.6F</strain>
    </source>
</reference>
<dbReference type="RefSeq" id="WP_135547074.1">
    <property type="nucleotide sequence ID" value="NZ_SPQQ01000004.1"/>
</dbReference>
<protein>
    <submittedName>
        <fullName evidence="2">Uncharacterized protein</fullName>
    </submittedName>
</protein>
<evidence type="ECO:0000313" key="3">
    <source>
        <dbReference type="Proteomes" id="UP000298460"/>
    </source>
</evidence>
<comment type="caution">
    <text evidence="2">The sequence shown here is derived from an EMBL/GenBank/DDBJ whole genome shotgun (WGS) entry which is preliminary data.</text>
</comment>
<proteinExistence type="predicted"/>